<reference evidence="1 2" key="1">
    <citation type="submission" date="2019-08" db="EMBL/GenBank/DDBJ databases">
        <title>Whole genome of Aphis craccivora.</title>
        <authorList>
            <person name="Voronova N.V."/>
            <person name="Shulinski R.S."/>
            <person name="Bandarenka Y.V."/>
            <person name="Zhorov D.G."/>
            <person name="Warner D."/>
        </authorList>
    </citation>
    <scope>NUCLEOTIDE SEQUENCE [LARGE SCALE GENOMIC DNA]</scope>
    <source>
        <strain evidence="1">180601</strain>
        <tissue evidence="1">Whole Body</tissue>
    </source>
</reference>
<name>A0A6G0YYQ5_APHCR</name>
<dbReference type="EMBL" id="VUJU01001921">
    <property type="protein sequence ID" value="KAF0763285.1"/>
    <property type="molecule type" value="Genomic_DNA"/>
</dbReference>
<sequence>MKIIIISVHFYELCSNLELNTVPKKLLLLRIEGDVEGYIGRGRSRMEHMKQIIMNMGKNSYKELKELSYNREAWRIAANHILVAILNKILTNEKLLYTKRFVSIKENVHKKTTMQLKNKIPHASR</sequence>
<dbReference type="AlphaFoldDB" id="A0A6G0YYQ5"/>
<dbReference type="OrthoDB" id="6624609at2759"/>
<evidence type="ECO:0000313" key="2">
    <source>
        <dbReference type="Proteomes" id="UP000478052"/>
    </source>
</evidence>
<evidence type="ECO:0000313" key="1">
    <source>
        <dbReference type="EMBL" id="KAF0763285.1"/>
    </source>
</evidence>
<accession>A0A6G0YYQ5</accession>
<protein>
    <submittedName>
        <fullName evidence="1">Craniofacial development protein 2-like</fullName>
    </submittedName>
</protein>
<gene>
    <name evidence="1" type="ORF">FWK35_00029476</name>
</gene>
<keyword evidence="2" id="KW-1185">Reference proteome</keyword>
<comment type="caution">
    <text evidence="1">The sequence shown here is derived from an EMBL/GenBank/DDBJ whole genome shotgun (WGS) entry which is preliminary data.</text>
</comment>
<dbReference type="Proteomes" id="UP000478052">
    <property type="component" value="Unassembled WGS sequence"/>
</dbReference>
<organism evidence="1 2">
    <name type="scientific">Aphis craccivora</name>
    <name type="common">Cowpea aphid</name>
    <dbReference type="NCBI Taxonomy" id="307492"/>
    <lineage>
        <taxon>Eukaryota</taxon>
        <taxon>Metazoa</taxon>
        <taxon>Ecdysozoa</taxon>
        <taxon>Arthropoda</taxon>
        <taxon>Hexapoda</taxon>
        <taxon>Insecta</taxon>
        <taxon>Pterygota</taxon>
        <taxon>Neoptera</taxon>
        <taxon>Paraneoptera</taxon>
        <taxon>Hemiptera</taxon>
        <taxon>Sternorrhyncha</taxon>
        <taxon>Aphidomorpha</taxon>
        <taxon>Aphidoidea</taxon>
        <taxon>Aphididae</taxon>
        <taxon>Aphidini</taxon>
        <taxon>Aphis</taxon>
        <taxon>Aphis</taxon>
    </lineage>
</organism>
<proteinExistence type="predicted"/>